<evidence type="ECO:0000313" key="4">
    <source>
        <dbReference type="EMBL" id="KAE8718017.1"/>
    </source>
</evidence>
<sequence>MRSILKTETKTMMKRIATYPGLYPDYNLDISNARWIDDLAMAEVVEKKGKMWVTTGTIRNVNTYCSIEETVFLVEIGALHVLDRNGMYLSLKELYEKLSDGKSGCNWEVFEVYRNLKSLGYVVGRHGIPWSVKGQKIKSGTCSLESSQESNELLEMEQENKNSIIELFNNMRITEVTPAFHVYLPNSKFRKSSPGDPNFILCMSR</sequence>
<gene>
    <name evidence="4" type="ORF">F3Y22_tig00110020pilonHSYRG00455</name>
</gene>
<reference evidence="4" key="1">
    <citation type="submission" date="2019-09" db="EMBL/GenBank/DDBJ databases">
        <title>Draft genome information of white flower Hibiscus syriacus.</title>
        <authorList>
            <person name="Kim Y.-M."/>
        </authorList>
    </citation>
    <scope>NUCLEOTIDE SEQUENCE [LARGE SCALE GENOMIC DNA]</scope>
    <source>
        <strain evidence="4">YM2019G1</strain>
    </source>
</reference>
<proteinExistence type="inferred from homology"/>
<keyword evidence="5" id="KW-1185">Reference proteome</keyword>
<keyword evidence="2" id="KW-0819">tRNA processing</keyword>
<dbReference type="AlphaFoldDB" id="A0A6A3BPK2"/>
<feature type="domain" description="tRNA-splicing endonuclease subunit Sen54 N-terminal" evidence="3">
    <location>
        <begin position="30"/>
        <end position="81"/>
    </location>
</feature>
<organism evidence="4 5">
    <name type="scientific">Hibiscus syriacus</name>
    <name type="common">Rose of Sharon</name>
    <dbReference type="NCBI Taxonomy" id="106335"/>
    <lineage>
        <taxon>Eukaryota</taxon>
        <taxon>Viridiplantae</taxon>
        <taxon>Streptophyta</taxon>
        <taxon>Embryophyta</taxon>
        <taxon>Tracheophyta</taxon>
        <taxon>Spermatophyta</taxon>
        <taxon>Magnoliopsida</taxon>
        <taxon>eudicotyledons</taxon>
        <taxon>Gunneridae</taxon>
        <taxon>Pentapetalae</taxon>
        <taxon>rosids</taxon>
        <taxon>malvids</taxon>
        <taxon>Malvales</taxon>
        <taxon>Malvaceae</taxon>
        <taxon>Malvoideae</taxon>
        <taxon>Hibiscus</taxon>
    </lineage>
</organism>
<dbReference type="GO" id="GO:0000214">
    <property type="term" value="C:tRNA-intron endonuclease complex"/>
    <property type="evidence" value="ECO:0007669"/>
    <property type="project" value="TreeGrafter"/>
</dbReference>
<comment type="similarity">
    <text evidence="1">Belongs to the SEN54 family.</text>
</comment>
<accession>A0A6A3BPK2</accession>
<protein>
    <recommendedName>
        <fullName evidence="3">tRNA-splicing endonuclease subunit Sen54 N-terminal domain-containing protein</fullName>
    </recommendedName>
</protein>
<dbReference type="Pfam" id="PF12928">
    <property type="entry name" value="tRNA_int_end_N2"/>
    <property type="match status" value="1"/>
</dbReference>
<evidence type="ECO:0000256" key="2">
    <source>
        <dbReference type="ARBA" id="ARBA00022694"/>
    </source>
</evidence>
<comment type="caution">
    <text evidence="4">The sequence shown here is derived from an EMBL/GenBank/DDBJ whole genome shotgun (WGS) entry which is preliminary data.</text>
</comment>
<dbReference type="Proteomes" id="UP000436088">
    <property type="component" value="Unassembled WGS sequence"/>
</dbReference>
<evidence type="ECO:0000256" key="1">
    <source>
        <dbReference type="ARBA" id="ARBA00005736"/>
    </source>
</evidence>
<dbReference type="InterPro" id="IPR024336">
    <property type="entry name" value="tRNA_splic_suSen54_N"/>
</dbReference>
<name>A0A6A3BPK2_HIBSY</name>
<evidence type="ECO:0000313" key="5">
    <source>
        <dbReference type="Proteomes" id="UP000436088"/>
    </source>
</evidence>
<dbReference type="GO" id="GO:0000379">
    <property type="term" value="P:tRNA-type intron splice site recognition and cleavage"/>
    <property type="evidence" value="ECO:0007669"/>
    <property type="project" value="TreeGrafter"/>
</dbReference>
<dbReference type="EMBL" id="VEPZ02000817">
    <property type="protein sequence ID" value="KAE8718017.1"/>
    <property type="molecule type" value="Genomic_DNA"/>
</dbReference>
<dbReference type="PANTHER" id="PTHR21027:SF1">
    <property type="entry name" value="TRNA-SPLICING ENDONUCLEASE SUBUNIT SEN54"/>
    <property type="match status" value="1"/>
</dbReference>
<evidence type="ECO:0000259" key="3">
    <source>
        <dbReference type="Pfam" id="PF12928"/>
    </source>
</evidence>
<dbReference type="InterPro" id="IPR024337">
    <property type="entry name" value="tRNA_splic_suSen54"/>
</dbReference>
<dbReference type="PANTHER" id="PTHR21027">
    <property type="entry name" value="TRNA-SPLICING ENDONUCLEASE SUBUNIT SEN54"/>
    <property type="match status" value="1"/>
</dbReference>